<dbReference type="InterPro" id="IPR000182">
    <property type="entry name" value="GNAT_dom"/>
</dbReference>
<reference evidence="2 3" key="1">
    <citation type="submission" date="2007-10" db="EMBL/GenBank/DDBJ databases">
        <title>Complete sequence of Shewanella pealeana ATCC 700345.</title>
        <authorList>
            <consortium name="US DOE Joint Genome Institute"/>
            <person name="Copeland A."/>
            <person name="Lucas S."/>
            <person name="Lapidus A."/>
            <person name="Barry K."/>
            <person name="Glavina del Rio T."/>
            <person name="Dalin E."/>
            <person name="Tice H."/>
            <person name="Pitluck S."/>
            <person name="Chertkov O."/>
            <person name="Brettin T."/>
            <person name="Bruce D."/>
            <person name="Detter J.C."/>
            <person name="Han C."/>
            <person name="Schmutz J."/>
            <person name="Larimer F."/>
            <person name="Land M."/>
            <person name="Hauser L."/>
            <person name="Kyrpides N."/>
            <person name="Kim E."/>
            <person name="Zhao J.-S.Z."/>
            <person name="Manno D."/>
            <person name="Hawari J."/>
            <person name="Richardson P."/>
        </authorList>
    </citation>
    <scope>NUCLEOTIDE SEQUENCE [LARGE SCALE GENOMIC DNA]</scope>
    <source>
        <strain evidence="3">ATCC 700345 / ANG-SQ1</strain>
    </source>
</reference>
<dbReference type="Pfam" id="PF00583">
    <property type="entry name" value="Acetyltransf_1"/>
    <property type="match status" value="1"/>
</dbReference>
<dbReference type="Proteomes" id="UP000002608">
    <property type="component" value="Chromosome"/>
</dbReference>
<dbReference type="Gene3D" id="3.40.630.30">
    <property type="match status" value="1"/>
</dbReference>
<keyword evidence="3" id="KW-1185">Reference proteome</keyword>
<dbReference type="HOGENOM" id="CLU_1721098_0_0_6"/>
<sequence length="152" mass="18214">MFDGIISFVEYDELFLDKSWLWLNDPEIKELTLTPNFTKKQQQTFFDNLSEREDYKIWGVKHDGYAIGVVGLKNITEYDVEYFGYIGEKQYWDRGMFKYLFKHILEECLLLNLSTIYLHVSSNNKRAIKAYVNKGFYEVETLNEIMKLEFKL</sequence>
<evidence type="ECO:0000313" key="3">
    <source>
        <dbReference type="Proteomes" id="UP000002608"/>
    </source>
</evidence>
<evidence type="ECO:0000259" key="1">
    <source>
        <dbReference type="PROSITE" id="PS51186"/>
    </source>
</evidence>
<dbReference type="PANTHER" id="PTHR43415:SF3">
    <property type="entry name" value="GNAT-FAMILY ACETYLTRANSFERASE"/>
    <property type="match status" value="1"/>
</dbReference>
<dbReference type="STRING" id="398579.Spea_1401"/>
<dbReference type="PANTHER" id="PTHR43415">
    <property type="entry name" value="SPERMIDINE N(1)-ACETYLTRANSFERASE"/>
    <property type="match status" value="1"/>
</dbReference>
<dbReference type="OrthoDB" id="9795206at2"/>
<dbReference type="AlphaFoldDB" id="A8H2E0"/>
<protein>
    <submittedName>
        <fullName evidence="2">GCN5-related N-acetyltransferase</fullName>
    </submittedName>
</protein>
<dbReference type="KEGG" id="spl:Spea_1401"/>
<feature type="domain" description="N-acetyltransferase" evidence="1">
    <location>
        <begin position="6"/>
        <end position="152"/>
    </location>
</feature>
<dbReference type="GO" id="GO:0016747">
    <property type="term" value="F:acyltransferase activity, transferring groups other than amino-acyl groups"/>
    <property type="evidence" value="ECO:0007669"/>
    <property type="project" value="InterPro"/>
</dbReference>
<name>A8H2E0_SHEPA</name>
<accession>A8H2E0</accession>
<gene>
    <name evidence="2" type="ordered locus">Spea_1401</name>
</gene>
<dbReference type="eggNOG" id="ENOG502ZWEE">
    <property type="taxonomic scope" value="Bacteria"/>
</dbReference>
<organism evidence="2 3">
    <name type="scientific">Shewanella pealeana (strain ATCC 700345 / ANG-SQ1)</name>
    <dbReference type="NCBI Taxonomy" id="398579"/>
    <lineage>
        <taxon>Bacteria</taxon>
        <taxon>Pseudomonadati</taxon>
        <taxon>Pseudomonadota</taxon>
        <taxon>Gammaproteobacteria</taxon>
        <taxon>Alteromonadales</taxon>
        <taxon>Shewanellaceae</taxon>
        <taxon>Shewanella</taxon>
    </lineage>
</organism>
<dbReference type="EMBL" id="CP000851">
    <property type="protein sequence ID" value="ABV86727.1"/>
    <property type="molecule type" value="Genomic_DNA"/>
</dbReference>
<proteinExistence type="predicted"/>
<dbReference type="PROSITE" id="PS51186">
    <property type="entry name" value="GNAT"/>
    <property type="match status" value="1"/>
</dbReference>
<dbReference type="InterPro" id="IPR016181">
    <property type="entry name" value="Acyl_CoA_acyltransferase"/>
</dbReference>
<keyword evidence="2" id="KW-0808">Transferase</keyword>
<dbReference type="RefSeq" id="WP_012154653.1">
    <property type="nucleotide sequence ID" value="NC_009901.1"/>
</dbReference>
<evidence type="ECO:0000313" key="2">
    <source>
        <dbReference type="EMBL" id="ABV86727.1"/>
    </source>
</evidence>
<dbReference type="SUPFAM" id="SSF55729">
    <property type="entry name" value="Acyl-CoA N-acyltransferases (Nat)"/>
    <property type="match status" value="1"/>
</dbReference>